<evidence type="ECO:0008006" key="4">
    <source>
        <dbReference type="Google" id="ProtNLM"/>
    </source>
</evidence>
<reference evidence="2 3" key="1">
    <citation type="submission" date="2015-08" db="EMBL/GenBank/DDBJ databases">
        <authorList>
            <person name="Babu N.S."/>
            <person name="Beckwith C.J."/>
            <person name="Beseler K.G."/>
            <person name="Brison A."/>
            <person name="Carone J.V."/>
            <person name="Caskin T.P."/>
            <person name="Diamond M."/>
            <person name="Durham M.E."/>
            <person name="Foxe J.M."/>
            <person name="Go M."/>
            <person name="Henderson B.A."/>
            <person name="Jones I.B."/>
            <person name="McGettigan J.A."/>
            <person name="Micheletti S.J."/>
            <person name="Nasrallah M.E."/>
            <person name="Ortiz D."/>
            <person name="Piller C.R."/>
            <person name="Privatt S.R."/>
            <person name="Schneider S.L."/>
            <person name="Sharp S."/>
            <person name="Smith T.C."/>
            <person name="Stanton J.D."/>
            <person name="Ullery H.E."/>
            <person name="Wilson R.J."/>
            <person name="Serrano M.G."/>
            <person name="Buck G."/>
            <person name="Lee V."/>
            <person name="Wang Y."/>
            <person name="Carvalho R."/>
            <person name="Voegtly L."/>
            <person name="Shi R."/>
            <person name="Duckworth R."/>
            <person name="Johnson A."/>
            <person name="Loviza R."/>
            <person name="Walstead R."/>
            <person name="Shah Z."/>
            <person name="Kiflezghi M."/>
            <person name="Wade K."/>
            <person name="Ball S.L."/>
            <person name="Bradley K.W."/>
            <person name="Asai D.J."/>
            <person name="Bowman C.A."/>
            <person name="Russell D.A."/>
            <person name="Pope W.H."/>
            <person name="Jacobs-Sera D."/>
            <person name="Hendrix R.W."/>
            <person name="Hatfull G.F."/>
        </authorList>
    </citation>
    <scope>NUCLEOTIDE SEQUENCE [LARGE SCALE GENOMIC DNA]</scope>
    <source>
        <strain evidence="2 3">DSM 27648</strain>
    </source>
</reference>
<sequence length="400" mass="41612">MRPNVPVALFGAASLVALLAASCTASEKDAFVLGNDLADGAAPGFSTVEDAGNDGSVALTEYCPTDKCPPGWTTCPNSRFPCDVNLRADVKNCGACGLSCPTDTGNEIFACVEGACALTCRGSSRSLDCDGIVDNGCEASALHDEHCGACGNKCTNPKKRCVDQSGRNNDGVFGCGCPSNKIYCDRGCWDPISDDDYCGDCQTHCDPTNGGAPALPHAYYGCVNRNCGNVKCEPYYANCDNKESNGCEQFLVEDDNCGACGNACGDGQVCRLDQNNVPRCMCPPDKTFCDAGCYDGLCFGRCVDLTSDNYNCGACGVDCYVPERNAKGVCNYGACVMDCNEGRADCNNAWSDGCEVNTDSDPQNCGACGRVCDAVAGQACVAGRCVVEPCSKDAGGGPTR</sequence>
<keyword evidence="3" id="KW-1185">Reference proteome</keyword>
<dbReference type="Proteomes" id="UP000064967">
    <property type="component" value="Chromosome"/>
</dbReference>
<feature type="signal peptide" evidence="1">
    <location>
        <begin position="1"/>
        <end position="25"/>
    </location>
</feature>
<feature type="chain" id="PRO_5005466720" description="Tryptophan synthase alpha chain" evidence="1">
    <location>
        <begin position="26"/>
        <end position="400"/>
    </location>
</feature>
<evidence type="ECO:0000313" key="3">
    <source>
        <dbReference type="Proteomes" id="UP000064967"/>
    </source>
</evidence>
<evidence type="ECO:0000313" key="2">
    <source>
        <dbReference type="EMBL" id="AKU97803.1"/>
    </source>
</evidence>
<dbReference type="STRING" id="1391654.AKJ09_04467"/>
<keyword evidence="1" id="KW-0732">Signal</keyword>
<protein>
    <recommendedName>
        <fullName evidence="4">Tryptophan synthase alpha chain</fullName>
    </recommendedName>
</protein>
<accession>A0A0K1PWA9</accession>
<dbReference type="AlphaFoldDB" id="A0A0K1PWA9"/>
<gene>
    <name evidence="2" type="ORF">AKJ09_04467</name>
</gene>
<dbReference type="EMBL" id="CP012333">
    <property type="protein sequence ID" value="AKU97803.1"/>
    <property type="molecule type" value="Genomic_DNA"/>
</dbReference>
<dbReference type="PROSITE" id="PS51257">
    <property type="entry name" value="PROKAR_LIPOPROTEIN"/>
    <property type="match status" value="1"/>
</dbReference>
<proteinExistence type="predicted"/>
<dbReference type="PATRIC" id="fig|1391654.3.peg.4531"/>
<name>A0A0K1PWA9_9BACT</name>
<dbReference type="KEGG" id="llu:AKJ09_04467"/>
<organism evidence="2 3">
    <name type="scientific">Labilithrix luteola</name>
    <dbReference type="NCBI Taxonomy" id="1391654"/>
    <lineage>
        <taxon>Bacteria</taxon>
        <taxon>Pseudomonadati</taxon>
        <taxon>Myxococcota</taxon>
        <taxon>Polyangia</taxon>
        <taxon>Polyangiales</taxon>
        <taxon>Labilitrichaceae</taxon>
        <taxon>Labilithrix</taxon>
    </lineage>
</organism>
<evidence type="ECO:0000256" key="1">
    <source>
        <dbReference type="SAM" id="SignalP"/>
    </source>
</evidence>